<dbReference type="GO" id="GO:0016798">
    <property type="term" value="F:hydrolase activity, acting on glycosyl bonds"/>
    <property type="evidence" value="ECO:0007669"/>
    <property type="project" value="UniProtKB-KW"/>
</dbReference>
<dbReference type="SMART" id="SM00636">
    <property type="entry name" value="Glyco_18"/>
    <property type="match status" value="1"/>
</dbReference>
<evidence type="ECO:0000259" key="2">
    <source>
        <dbReference type="PROSITE" id="PS51782"/>
    </source>
</evidence>
<feature type="domain" description="LysM" evidence="2">
    <location>
        <begin position="39"/>
        <end position="82"/>
    </location>
</feature>
<dbReference type="AlphaFoldDB" id="A0A9X1V931"/>
<dbReference type="PANTHER" id="PTHR46066:SF2">
    <property type="entry name" value="CHITINASE DOMAIN-CONTAINING PROTEIN 1"/>
    <property type="match status" value="1"/>
</dbReference>
<dbReference type="EMBL" id="JALBUF010000003">
    <property type="protein sequence ID" value="MCI0183020.1"/>
    <property type="molecule type" value="Genomic_DNA"/>
</dbReference>
<keyword evidence="1" id="KW-0378">Hydrolase</keyword>
<sequence>MISCIGEVLCTNAYRKAYHTARIAGDTNRLYKKVGIDMRVHVTKRGDTLWNLAQRYHTTVGAIQYLNGIPSSLIVPGIALVIPSRQSYIVRQYTVKSGDSLWSIANDFGVPLTDLRDFNMPFPNQRLSSGQTILIPVAITEKPRIESNAYLVVSGKERDLDLVRQYESMLTDVSVFSYRMKPTGELVKPVFSLPPVPGIRYWMVVSNATKEGDFSADLAHHIFTDGSALQRLIDEILDELGDRQWAGISLDVEHVNPSDRQLLSAFVQKVTQALHGKGYQVAMAMPPKSFDDPQNPWVGAVDYAVLGKLVDRVMLMTYDWGYPAGTPMAVAPVDKVRGVLNYALSQMDSRKVLLGMPLYGDDWPLPHLPTKPATLMDNQSLLLRALQYEAEIAIDPVSVAPVYTYEHEGQRIVWFNDALSTLAKNALVREYNMRGFFYWELGFDFPQNWELLTDGFTIDHA</sequence>
<feature type="domain" description="LysM" evidence="2">
    <location>
        <begin position="91"/>
        <end position="135"/>
    </location>
</feature>
<dbReference type="InterPro" id="IPR011583">
    <property type="entry name" value="Chitinase_II/V-like_cat"/>
</dbReference>
<evidence type="ECO:0000259" key="3">
    <source>
        <dbReference type="PROSITE" id="PS51910"/>
    </source>
</evidence>
<dbReference type="InterPro" id="IPR018392">
    <property type="entry name" value="LysM"/>
</dbReference>
<reference evidence="4" key="1">
    <citation type="submission" date="2022-03" db="EMBL/GenBank/DDBJ databases">
        <title>Draft Genome Sequence of Firmicute Strain S0AB, a Heterotrophic Iron/Sulfur-Oxidizing Extreme Acidophile.</title>
        <authorList>
            <person name="Vergara E."/>
            <person name="Pakostova E."/>
            <person name="Johnson D.B."/>
            <person name="Holmes D.S."/>
        </authorList>
    </citation>
    <scope>NUCLEOTIDE SEQUENCE</scope>
    <source>
        <strain evidence="4">S0AB</strain>
    </source>
</reference>
<dbReference type="PANTHER" id="PTHR46066">
    <property type="entry name" value="CHITINASE DOMAIN-CONTAINING PROTEIN 1 FAMILY MEMBER"/>
    <property type="match status" value="1"/>
</dbReference>
<dbReference type="PROSITE" id="PS51782">
    <property type="entry name" value="LYSM"/>
    <property type="match status" value="2"/>
</dbReference>
<accession>A0A9X1V931</accession>
<name>A0A9X1V931_9BACL</name>
<dbReference type="SMART" id="SM00257">
    <property type="entry name" value="LysM"/>
    <property type="match status" value="2"/>
</dbReference>
<dbReference type="Proteomes" id="UP001139263">
    <property type="component" value="Unassembled WGS sequence"/>
</dbReference>
<dbReference type="Pfam" id="PF00704">
    <property type="entry name" value="Glyco_hydro_18"/>
    <property type="match status" value="1"/>
</dbReference>
<proteinExistence type="predicted"/>
<comment type="caution">
    <text evidence="4">The sequence shown here is derived from an EMBL/GenBank/DDBJ whole genome shotgun (WGS) entry which is preliminary data.</text>
</comment>
<dbReference type="Gene3D" id="3.10.50.10">
    <property type="match status" value="1"/>
</dbReference>
<dbReference type="GO" id="GO:0008061">
    <property type="term" value="F:chitin binding"/>
    <property type="evidence" value="ECO:0007669"/>
    <property type="project" value="InterPro"/>
</dbReference>
<dbReference type="GO" id="GO:0005975">
    <property type="term" value="P:carbohydrate metabolic process"/>
    <property type="evidence" value="ECO:0007669"/>
    <property type="project" value="InterPro"/>
</dbReference>
<dbReference type="InterPro" id="IPR017853">
    <property type="entry name" value="GH"/>
</dbReference>
<dbReference type="SUPFAM" id="SSF51445">
    <property type="entry name" value="(Trans)glycosidases"/>
    <property type="match status" value="1"/>
</dbReference>
<dbReference type="PROSITE" id="PS51910">
    <property type="entry name" value="GH18_2"/>
    <property type="match status" value="1"/>
</dbReference>
<dbReference type="SUPFAM" id="SSF54106">
    <property type="entry name" value="LysM domain"/>
    <property type="match status" value="2"/>
</dbReference>
<dbReference type="InterPro" id="IPR001223">
    <property type="entry name" value="Glyco_hydro18_cat"/>
</dbReference>
<evidence type="ECO:0000313" key="4">
    <source>
        <dbReference type="EMBL" id="MCI0183020.1"/>
    </source>
</evidence>
<dbReference type="CDD" id="cd00118">
    <property type="entry name" value="LysM"/>
    <property type="match status" value="2"/>
</dbReference>
<feature type="domain" description="GH18" evidence="3">
    <location>
        <begin position="145"/>
        <end position="461"/>
    </location>
</feature>
<gene>
    <name evidence="4" type="primary">yaaH_1</name>
    <name evidence="4" type="ORF">MM817_01290</name>
</gene>
<keyword evidence="5" id="KW-1185">Reference proteome</keyword>
<evidence type="ECO:0000256" key="1">
    <source>
        <dbReference type="ARBA" id="ARBA00023295"/>
    </source>
</evidence>
<dbReference type="InterPro" id="IPR029070">
    <property type="entry name" value="Chitinase_insertion_sf"/>
</dbReference>
<dbReference type="Gene3D" id="3.20.20.80">
    <property type="entry name" value="Glycosidases"/>
    <property type="match status" value="1"/>
</dbReference>
<dbReference type="InterPro" id="IPR036779">
    <property type="entry name" value="LysM_dom_sf"/>
</dbReference>
<dbReference type="GO" id="GO:0070492">
    <property type="term" value="F:oligosaccharide binding"/>
    <property type="evidence" value="ECO:0007669"/>
    <property type="project" value="TreeGrafter"/>
</dbReference>
<dbReference type="Pfam" id="PF01476">
    <property type="entry name" value="LysM"/>
    <property type="match status" value="2"/>
</dbReference>
<evidence type="ECO:0000313" key="5">
    <source>
        <dbReference type="Proteomes" id="UP001139263"/>
    </source>
</evidence>
<dbReference type="Gene3D" id="3.10.350.10">
    <property type="entry name" value="LysM domain"/>
    <property type="match status" value="2"/>
</dbReference>
<organism evidence="4 5">
    <name type="scientific">Sulfoacidibacillus ferrooxidans</name>
    <dbReference type="NCBI Taxonomy" id="2005001"/>
    <lineage>
        <taxon>Bacteria</taxon>
        <taxon>Bacillati</taxon>
        <taxon>Bacillota</taxon>
        <taxon>Bacilli</taxon>
        <taxon>Bacillales</taxon>
        <taxon>Alicyclobacillaceae</taxon>
        <taxon>Sulfoacidibacillus</taxon>
    </lineage>
</organism>
<dbReference type="GO" id="GO:0012505">
    <property type="term" value="C:endomembrane system"/>
    <property type="evidence" value="ECO:0007669"/>
    <property type="project" value="TreeGrafter"/>
</dbReference>
<protein>
    <submittedName>
        <fullName evidence="4">Spore germination protein YaaH</fullName>
    </submittedName>
</protein>
<keyword evidence="1" id="KW-0326">Glycosidase</keyword>